<dbReference type="CDD" id="cd06071">
    <property type="entry name" value="Beach"/>
    <property type="match status" value="1"/>
</dbReference>
<feature type="repeat" description="WD" evidence="3">
    <location>
        <begin position="1088"/>
        <end position="1122"/>
    </location>
</feature>
<dbReference type="InterPro" id="IPR015943">
    <property type="entry name" value="WD40/YVTN_repeat-like_dom_sf"/>
</dbReference>
<dbReference type="Gene3D" id="1.10.1540.10">
    <property type="entry name" value="BEACH domain"/>
    <property type="match status" value="2"/>
</dbReference>
<feature type="domain" description="BEACH-type PH" evidence="5">
    <location>
        <begin position="429"/>
        <end position="518"/>
    </location>
</feature>
<dbReference type="PROSITE" id="PS50294">
    <property type="entry name" value="WD_REPEATS_REGION"/>
    <property type="match status" value="2"/>
</dbReference>
<keyword evidence="1 3" id="KW-0853">WD repeat</keyword>
<evidence type="ECO:0000313" key="6">
    <source>
        <dbReference type="EMBL" id="KAK7481702.1"/>
    </source>
</evidence>
<dbReference type="PANTHER" id="PTHR13743:SF123">
    <property type="entry name" value="PROTEIN FAN"/>
    <property type="match status" value="1"/>
</dbReference>
<evidence type="ECO:0000256" key="3">
    <source>
        <dbReference type="PROSITE-ProRule" id="PRU00221"/>
    </source>
</evidence>
<dbReference type="Pfam" id="PF00400">
    <property type="entry name" value="WD40"/>
    <property type="match status" value="4"/>
</dbReference>
<dbReference type="PROSITE" id="PS51783">
    <property type="entry name" value="PH_BEACH"/>
    <property type="match status" value="1"/>
</dbReference>
<name>A0ABD0K2S1_9CAEN</name>
<dbReference type="InterPro" id="IPR057496">
    <property type="entry name" value="FAN-like_PH"/>
</dbReference>
<sequence>MEFLETDTLGQERFSLLLLEPGEIYFEDFSVYYYPDGRVDDSAESNRVNKVLKIVSDQCVEMKAKNIVAPFVFKRGVADHVFSLNYASLDDAISPMCQIHRASTLPPADQAAMVSIPSYTVPLPSPLPTRRPWSVSHHTPCLYPPPCRPGGHGQYPIIHRASTLPPADQAAMVSIPSYTVPLPSPLPTRRPWSVSHHTPCLYPPPCRPGGHGQYPIIHRASTLPPADQAAMVSIPSYTVPLPSPLPTRRPWSVSHHTPCLYPPPCRPGGHGQYPIIHRASTLPPADQAAMVSIPSYTVPLPSPLPTRRPWSVSHHTPCLYPPHCRPGCHGQYPIIHRASTLPPADQAAMVSIPSYTVPLPSPLPTRRPWSVSHHTPCLYPPPCRPGGHGQYPIIHRASTLPPADQAAMINAIVLSRQSRVKFNTSWLEDLYEKILLETQADRITPLATNPGRIMLTSSRLYFQPFSNIDKDIKGIVCRRFLLRQLGIEIECRDAAPVNHLYLAMKSEETRDQFYNEITQLPELQLEEEGQEDMTLRWQSGLISNYHYLLYLNSRADRSFSDLTQYPVMPWVIQDYISTQLDLENPATFRDLSKPIGALNEERLQKIKERLPDLPDPKFLYGSHYSNPGYVLFFLARIAPEYNVQQELIPEFYAGSGDFLVHKGVVSFGFRNDGRPVEDVALPPWASGPHDFIGKLRAALESDHVSRHLHHWIDLIFGYKQRGEEALKADNVFHYLTYEGAVDLDRIPDLNERAIMETQIMEFGQTPKQLFTSPHPQRHVGCTTPRPITDHPALVEPKQDSQPVRIVGLEGGDASTLNTSTDLVSAEEQEVAESSPLSLEHFHKLKPQLDYTLHKNTVSSVAMSADERCILSVSHDGLLKMYSREEQRQLRSVNLSSMALSSCVVLPNNKTVIIGSWDNNVYSYSIEYGHVQDTLPAHDDAVSCMLRQDKVLYTASWDGTMWQLEDDQRTVSHADYMGQLDHEDGVMCIDWYPPARQLVTGSEDGHLAIWDLDHSYLITSLSDTRRIVTCGSDSLLKVTDMDTMTEIFTKDLQQEILCMGMVGTAVVTGNLGGQLQAWDMDMGQVCAHIHAHQGRVTCLNTSLKGAVISGGEDRSVKLWKVMA</sequence>
<dbReference type="Pfam" id="PF25400">
    <property type="entry name" value="PH_FAN"/>
    <property type="match status" value="2"/>
</dbReference>
<dbReference type="Gene3D" id="2.130.10.10">
    <property type="entry name" value="YVTN repeat-like/Quinoprotein amine dehydrogenase"/>
    <property type="match status" value="2"/>
</dbReference>
<dbReference type="InterPro" id="IPR001680">
    <property type="entry name" value="WD40_rpt"/>
</dbReference>
<dbReference type="EMBL" id="JACVVK020000258">
    <property type="protein sequence ID" value="KAK7481702.1"/>
    <property type="molecule type" value="Genomic_DNA"/>
</dbReference>
<dbReference type="InterPro" id="IPR023362">
    <property type="entry name" value="PH-BEACH_dom"/>
</dbReference>
<feature type="repeat" description="WD" evidence="3">
    <location>
        <begin position="978"/>
        <end position="1019"/>
    </location>
</feature>
<dbReference type="Pfam" id="PF02138">
    <property type="entry name" value="Beach"/>
    <property type="match status" value="2"/>
</dbReference>
<protein>
    <submittedName>
        <fullName evidence="6">Uncharacterized protein</fullName>
    </submittedName>
</protein>
<dbReference type="InterPro" id="IPR036322">
    <property type="entry name" value="WD40_repeat_dom_sf"/>
</dbReference>
<dbReference type="PANTHER" id="PTHR13743">
    <property type="entry name" value="BEIGE/BEACH-RELATED"/>
    <property type="match status" value="1"/>
</dbReference>
<proteinExistence type="predicted"/>
<dbReference type="PROSITE" id="PS50197">
    <property type="entry name" value="BEACH"/>
    <property type="match status" value="1"/>
</dbReference>
<dbReference type="SMART" id="SM01026">
    <property type="entry name" value="Beach"/>
    <property type="match status" value="1"/>
</dbReference>
<dbReference type="InterPro" id="IPR050865">
    <property type="entry name" value="BEACH_Domain"/>
</dbReference>
<dbReference type="SMART" id="SM00320">
    <property type="entry name" value="WD40"/>
    <property type="match status" value="5"/>
</dbReference>
<dbReference type="SUPFAM" id="SSF50978">
    <property type="entry name" value="WD40 repeat-like"/>
    <property type="match status" value="1"/>
</dbReference>
<dbReference type="Proteomes" id="UP001519460">
    <property type="component" value="Unassembled WGS sequence"/>
</dbReference>
<dbReference type="SUPFAM" id="SSF50729">
    <property type="entry name" value="PH domain-like"/>
    <property type="match status" value="1"/>
</dbReference>
<comment type="caution">
    <text evidence="6">The sequence shown here is derived from an EMBL/GenBank/DDBJ whole genome shotgun (WGS) entry which is preliminary data.</text>
</comment>
<dbReference type="SUPFAM" id="SSF81837">
    <property type="entry name" value="BEACH domain"/>
    <property type="match status" value="1"/>
</dbReference>
<feature type="domain" description="BEACH" evidence="4">
    <location>
        <begin position="522"/>
        <end position="777"/>
    </location>
</feature>
<organism evidence="6 7">
    <name type="scientific">Batillaria attramentaria</name>
    <dbReference type="NCBI Taxonomy" id="370345"/>
    <lineage>
        <taxon>Eukaryota</taxon>
        <taxon>Metazoa</taxon>
        <taxon>Spiralia</taxon>
        <taxon>Lophotrochozoa</taxon>
        <taxon>Mollusca</taxon>
        <taxon>Gastropoda</taxon>
        <taxon>Caenogastropoda</taxon>
        <taxon>Sorbeoconcha</taxon>
        <taxon>Cerithioidea</taxon>
        <taxon>Batillariidae</taxon>
        <taxon>Batillaria</taxon>
    </lineage>
</organism>
<evidence type="ECO:0000259" key="5">
    <source>
        <dbReference type="PROSITE" id="PS51783"/>
    </source>
</evidence>
<accession>A0ABD0K2S1</accession>
<dbReference type="InterPro" id="IPR036372">
    <property type="entry name" value="BEACH_dom_sf"/>
</dbReference>
<dbReference type="InterPro" id="IPR019775">
    <property type="entry name" value="WD40_repeat_CS"/>
</dbReference>
<dbReference type="AlphaFoldDB" id="A0ABD0K2S1"/>
<keyword evidence="7" id="KW-1185">Reference proteome</keyword>
<dbReference type="InterPro" id="IPR000409">
    <property type="entry name" value="BEACH_dom"/>
</dbReference>
<gene>
    <name evidence="6" type="ORF">BaRGS_00027075</name>
</gene>
<evidence type="ECO:0000259" key="4">
    <source>
        <dbReference type="PROSITE" id="PS50197"/>
    </source>
</evidence>
<dbReference type="PROSITE" id="PS50082">
    <property type="entry name" value="WD_REPEATS_2"/>
    <property type="match status" value="3"/>
</dbReference>
<reference evidence="6 7" key="1">
    <citation type="journal article" date="2023" name="Sci. Data">
        <title>Genome assembly of the Korean intertidal mud-creeper Batillaria attramentaria.</title>
        <authorList>
            <person name="Patra A.K."/>
            <person name="Ho P.T."/>
            <person name="Jun S."/>
            <person name="Lee S.J."/>
            <person name="Kim Y."/>
            <person name="Won Y.J."/>
        </authorList>
    </citation>
    <scope>NUCLEOTIDE SEQUENCE [LARGE SCALE GENOMIC DNA]</scope>
    <source>
        <strain evidence="6">Wonlab-2016</strain>
    </source>
</reference>
<evidence type="ECO:0000256" key="1">
    <source>
        <dbReference type="ARBA" id="ARBA00022574"/>
    </source>
</evidence>
<evidence type="ECO:0000256" key="2">
    <source>
        <dbReference type="ARBA" id="ARBA00022737"/>
    </source>
</evidence>
<evidence type="ECO:0000313" key="7">
    <source>
        <dbReference type="Proteomes" id="UP001519460"/>
    </source>
</evidence>
<dbReference type="PROSITE" id="PS00678">
    <property type="entry name" value="WD_REPEATS_1"/>
    <property type="match status" value="1"/>
</dbReference>
<feature type="repeat" description="WD" evidence="3">
    <location>
        <begin position="850"/>
        <end position="891"/>
    </location>
</feature>
<keyword evidence="2" id="KW-0677">Repeat</keyword>